<feature type="signal peptide" evidence="11">
    <location>
        <begin position="1"/>
        <end position="21"/>
    </location>
</feature>
<dbReference type="EMBL" id="JWSY01000003">
    <property type="protein sequence ID" value="KIC60774.1"/>
    <property type="molecule type" value="Genomic_DNA"/>
</dbReference>
<feature type="transmembrane region" description="Helical" evidence="10">
    <location>
        <begin position="567"/>
        <end position="587"/>
    </location>
</feature>
<dbReference type="PROSITE" id="PS00758">
    <property type="entry name" value="ARGE_DAPE_CPG2_1"/>
    <property type="match status" value="1"/>
</dbReference>
<evidence type="ECO:0000256" key="2">
    <source>
        <dbReference type="ARBA" id="ARBA00004128"/>
    </source>
</evidence>
<proteinExistence type="inferred from homology"/>
<dbReference type="InterPro" id="IPR001261">
    <property type="entry name" value="ArgE/DapE_CS"/>
</dbReference>
<feature type="transmembrane region" description="Helical" evidence="10">
    <location>
        <begin position="536"/>
        <end position="555"/>
    </location>
</feature>
<comment type="subcellular location">
    <subcellularLocation>
        <location evidence="2">Vacuole membrane</location>
        <topology evidence="2">Multi-pass membrane protein</topology>
    </subcellularLocation>
</comment>
<gene>
    <name evidence="13" type="ORF">RM53_01400</name>
</gene>
<dbReference type="PANTHER" id="PTHR12147">
    <property type="entry name" value="METALLOPEPTIDASE M28 FAMILY MEMBER"/>
    <property type="match status" value="1"/>
</dbReference>
<dbReference type="AlphaFoldDB" id="A0A0B4CHQ6"/>
<evidence type="ECO:0000256" key="7">
    <source>
        <dbReference type="ARBA" id="ARBA00022989"/>
    </source>
</evidence>
<feature type="transmembrane region" description="Helical" evidence="10">
    <location>
        <begin position="372"/>
        <end position="389"/>
    </location>
</feature>
<evidence type="ECO:0000256" key="1">
    <source>
        <dbReference type="ARBA" id="ARBA00003273"/>
    </source>
</evidence>
<evidence type="ECO:0000256" key="11">
    <source>
        <dbReference type="SAM" id="SignalP"/>
    </source>
</evidence>
<feature type="chain" id="PRO_5002085833" description="Vacuolar membrane protease" evidence="11">
    <location>
        <begin position="22"/>
        <end position="616"/>
    </location>
</feature>
<keyword evidence="8" id="KW-0325">Glycoprotein</keyword>
<dbReference type="SUPFAM" id="SSF53187">
    <property type="entry name" value="Zn-dependent exopeptidases"/>
    <property type="match status" value="1"/>
</dbReference>
<evidence type="ECO:0000256" key="6">
    <source>
        <dbReference type="ARBA" id="ARBA00022801"/>
    </source>
</evidence>
<keyword evidence="7 10" id="KW-1133">Transmembrane helix</keyword>
<dbReference type="Gene3D" id="3.40.630.10">
    <property type="entry name" value="Zn peptidases"/>
    <property type="match status" value="1"/>
</dbReference>
<feature type="transmembrane region" description="Helical" evidence="10">
    <location>
        <begin position="334"/>
        <end position="351"/>
    </location>
</feature>
<dbReference type="STRING" id="172043.RM53_01400"/>
<evidence type="ECO:0000256" key="3">
    <source>
        <dbReference type="ARBA" id="ARBA00010918"/>
    </source>
</evidence>
<evidence type="ECO:0000256" key="10">
    <source>
        <dbReference type="SAM" id="Phobius"/>
    </source>
</evidence>
<evidence type="ECO:0000259" key="12">
    <source>
        <dbReference type="Pfam" id="PF04389"/>
    </source>
</evidence>
<feature type="transmembrane region" description="Helical" evidence="10">
    <location>
        <begin position="482"/>
        <end position="501"/>
    </location>
</feature>
<keyword evidence="10" id="KW-0812">Transmembrane</keyword>
<dbReference type="GO" id="GO:0008235">
    <property type="term" value="F:metalloexopeptidase activity"/>
    <property type="evidence" value="ECO:0007669"/>
    <property type="project" value="InterPro"/>
</dbReference>
<organism evidence="13 14">
    <name type="scientific">Brevundimonas nasdae</name>
    <dbReference type="NCBI Taxonomy" id="172043"/>
    <lineage>
        <taxon>Bacteria</taxon>
        <taxon>Pseudomonadati</taxon>
        <taxon>Pseudomonadota</taxon>
        <taxon>Alphaproteobacteria</taxon>
        <taxon>Caulobacterales</taxon>
        <taxon>Caulobacteraceae</taxon>
        <taxon>Brevundimonas</taxon>
    </lineage>
</organism>
<name>A0A0B4CHQ6_9CAUL</name>
<dbReference type="GO" id="GO:0005774">
    <property type="term" value="C:vacuolar membrane"/>
    <property type="evidence" value="ECO:0007669"/>
    <property type="project" value="UniProtKB-SubCell"/>
</dbReference>
<evidence type="ECO:0000256" key="9">
    <source>
        <dbReference type="ARBA" id="ARBA00031512"/>
    </source>
</evidence>
<evidence type="ECO:0000256" key="4">
    <source>
        <dbReference type="ARBA" id="ARBA00017435"/>
    </source>
</evidence>
<dbReference type="RefSeq" id="WP_039243869.1">
    <property type="nucleotide sequence ID" value="NZ_JWSY01000003.1"/>
</dbReference>
<evidence type="ECO:0000313" key="13">
    <source>
        <dbReference type="EMBL" id="KIC60774.1"/>
    </source>
</evidence>
<evidence type="ECO:0000256" key="8">
    <source>
        <dbReference type="ARBA" id="ARBA00023180"/>
    </source>
</evidence>
<feature type="transmembrane region" description="Helical" evidence="10">
    <location>
        <begin position="409"/>
        <end position="430"/>
    </location>
</feature>
<dbReference type="PANTHER" id="PTHR12147:SF58">
    <property type="entry name" value="VACUOLAR MEMBRANE PROTEASE"/>
    <property type="match status" value="1"/>
</dbReference>
<comment type="function">
    <text evidence="1">May be involved in vacuolar sorting and osmoregulation.</text>
</comment>
<feature type="transmembrane region" description="Helical" evidence="10">
    <location>
        <begin position="593"/>
        <end position="615"/>
    </location>
</feature>
<accession>A0A0B4CHQ6</accession>
<feature type="domain" description="Peptidase M28" evidence="12">
    <location>
        <begin position="107"/>
        <end position="299"/>
    </location>
</feature>
<feature type="transmembrane region" description="Helical" evidence="10">
    <location>
        <begin position="508"/>
        <end position="530"/>
    </location>
</feature>
<dbReference type="InterPro" id="IPR007484">
    <property type="entry name" value="Peptidase_M28"/>
</dbReference>
<feature type="transmembrane region" description="Helical" evidence="10">
    <location>
        <begin position="442"/>
        <end position="470"/>
    </location>
</feature>
<comment type="caution">
    <text evidence="13">The sequence shown here is derived from an EMBL/GenBank/DDBJ whole genome shotgun (WGS) entry which is preliminary data.</text>
</comment>
<dbReference type="InterPro" id="IPR045175">
    <property type="entry name" value="M28_fam"/>
</dbReference>
<evidence type="ECO:0000256" key="5">
    <source>
        <dbReference type="ARBA" id="ARBA00022554"/>
    </source>
</evidence>
<keyword evidence="11" id="KW-0732">Signal</keyword>
<sequence length="616" mass="63255">MRWVLFLASLAAALGLAVLTAQTPKPLPASAPAVQFSAARAMMDVNRIARAPHPVGSTEHRQVQTYLVQRLTALGLQPSLQTGALSPAAVARLEREGGNAGGVQAVNIIGVLPGRNPALLAVALMAHYDTSPTSPGAADDTSGVAAILEAVRAIKARGGAERTLVVLFTDAEELNLDGARAFFSENPLRDDIGAVINLEARGGGGRAMMFETGPGNAQTIARYAEATQRATGGPSSNALAIFVYRLMPNGTDFTVAADRKLAGINLAFIGRPAQYHSPSSTPQALDQGSVQHIGSQALEMADDLLRAPTLPQATQNAVYADIFGLFVMQHSPEIGWVLLTVAVLATAFAAWGARHATGLRALSVVRGAADGLWLLASAVVVGQAVRVLAGPIGRRVDSADLYYTLLRRLPVLEIAVALAMLALVLMLTAGRRLLGRWGAAGVILAAFALSAALGGFSLPILGATVIALALSLTRPKPQGEDAVWGGWLGLIVLVLILCGGVQAAAPEAAFLLLWPGLIAALAAASTAVIGARFGPWASFAPAVVATALVGGWLLVQGHGVFLGVGMDMPGAVGPIALMIAMLVRPLAPRSGRALPIFAAASLALAVAVAVGARLVA</sequence>
<comment type="similarity">
    <text evidence="3">Belongs to the peptidase M28 family.</text>
</comment>
<evidence type="ECO:0000313" key="14">
    <source>
        <dbReference type="Proteomes" id="UP000031166"/>
    </source>
</evidence>
<keyword evidence="5" id="KW-0926">Vacuole</keyword>
<dbReference type="Proteomes" id="UP000031166">
    <property type="component" value="Unassembled WGS sequence"/>
</dbReference>
<protein>
    <recommendedName>
        <fullName evidence="4">Vacuolar membrane protease</fullName>
    </recommendedName>
    <alternativeName>
        <fullName evidence="9">FXNA-related family protease 1</fullName>
    </alternativeName>
</protein>
<dbReference type="GO" id="GO:0006508">
    <property type="term" value="P:proteolysis"/>
    <property type="evidence" value="ECO:0007669"/>
    <property type="project" value="InterPro"/>
</dbReference>
<dbReference type="Pfam" id="PF04389">
    <property type="entry name" value="Peptidase_M28"/>
    <property type="match status" value="1"/>
</dbReference>
<keyword evidence="10" id="KW-0472">Membrane</keyword>
<reference evidence="13 14" key="1">
    <citation type="submission" date="2014-12" db="EMBL/GenBank/DDBJ databases">
        <title>Genome sequencing of Brevundimonas nasdae TPW30.</title>
        <authorList>
            <person name="Tan P.W."/>
            <person name="Chan K.-G."/>
        </authorList>
    </citation>
    <scope>NUCLEOTIDE SEQUENCE [LARGE SCALE GENOMIC DNA]</scope>
    <source>
        <strain evidence="13 14">TPW30</strain>
    </source>
</reference>
<keyword evidence="6" id="KW-0378">Hydrolase</keyword>